<keyword evidence="2" id="KW-1185">Reference proteome</keyword>
<dbReference type="PANTHER" id="PTHR14136:SF17">
    <property type="entry name" value="BTB_POZ DOMAIN-CONTAINING PROTEIN KCTD9"/>
    <property type="match status" value="1"/>
</dbReference>
<accession>A0A5D0CME8</accession>
<dbReference type="Proteomes" id="UP000325218">
    <property type="component" value="Unassembled WGS sequence"/>
</dbReference>
<organism evidence="1 2">
    <name type="scientific">Paenibacillus faecis</name>
    <dbReference type="NCBI Taxonomy" id="862114"/>
    <lineage>
        <taxon>Bacteria</taxon>
        <taxon>Bacillati</taxon>
        <taxon>Bacillota</taxon>
        <taxon>Bacilli</taxon>
        <taxon>Bacillales</taxon>
        <taxon>Paenibacillaceae</taxon>
        <taxon>Paenibacillus</taxon>
    </lineage>
</organism>
<evidence type="ECO:0000313" key="1">
    <source>
        <dbReference type="EMBL" id="TYA10730.1"/>
    </source>
</evidence>
<proteinExistence type="predicted"/>
<evidence type="ECO:0000313" key="2">
    <source>
        <dbReference type="Proteomes" id="UP000325218"/>
    </source>
</evidence>
<gene>
    <name evidence="1" type="ORF">FRY98_23375</name>
</gene>
<dbReference type="Gene3D" id="2.160.20.80">
    <property type="entry name" value="E3 ubiquitin-protein ligase SopA"/>
    <property type="match status" value="1"/>
</dbReference>
<name>A0A5D0CME8_9BACL</name>
<dbReference type="RefSeq" id="WP_148456668.1">
    <property type="nucleotide sequence ID" value="NZ_VSDO01000005.1"/>
</dbReference>
<protein>
    <submittedName>
        <fullName evidence="1">Pentapeptide repeat-containing protein</fullName>
    </submittedName>
</protein>
<reference evidence="1 2" key="1">
    <citation type="submission" date="2019-08" db="EMBL/GenBank/DDBJ databases">
        <title>Genome sequencing of Paenibacillus faecis DSM 23593(T).</title>
        <authorList>
            <person name="Kook J.-K."/>
            <person name="Park S.-N."/>
            <person name="Lim Y.K."/>
        </authorList>
    </citation>
    <scope>NUCLEOTIDE SEQUENCE [LARGE SCALE GENOMIC DNA]</scope>
    <source>
        <strain evidence="1 2">DSM 23593</strain>
    </source>
</reference>
<comment type="caution">
    <text evidence="1">The sequence shown here is derived from an EMBL/GenBank/DDBJ whole genome shotgun (WGS) entry which is preliminary data.</text>
</comment>
<sequence>MDKKEAWDHFLKTTVIPSRLDQVTALHTYYGQAIEEIAAEIAVQIDEVCQDAVKQQAAGKMQACTMIRVSLLRTSLLEGVFEYMCEAVDEHSIPIFRMTPFRYQATWIYKFYEAWNRNCEDQLRVYMGLLKPWFFENWRSSQLFSFHNYMVHAVRYAVPRIMVLPSFQSLQRGEGFEMVVGEYGDHTIGESVYYCNSIERSEKSIKAWLARELPHDYVHEHITKVDLSQMNYEGINLNYTWLQQVDLTDTYLARASLLGSRLDACEARNADFTGSAMFDADFTNSMLSGARFDEVIAPVNIVNEEDAVYFGLYPVKFTGADLTNASFRSAYIAGDFRGAILDGVDFQGANLTGSRMLKEDESRVHLSEEQYSSIIWS</sequence>
<dbReference type="SUPFAM" id="SSF141571">
    <property type="entry name" value="Pentapeptide repeat-like"/>
    <property type="match status" value="1"/>
</dbReference>
<dbReference type="AlphaFoldDB" id="A0A5D0CME8"/>
<dbReference type="EMBL" id="VSDO01000005">
    <property type="protein sequence ID" value="TYA10730.1"/>
    <property type="molecule type" value="Genomic_DNA"/>
</dbReference>
<dbReference type="InterPro" id="IPR051082">
    <property type="entry name" value="Pentapeptide-BTB/POZ_domain"/>
</dbReference>
<dbReference type="InterPro" id="IPR001646">
    <property type="entry name" value="5peptide_repeat"/>
</dbReference>
<dbReference type="Pfam" id="PF00805">
    <property type="entry name" value="Pentapeptide"/>
    <property type="match status" value="2"/>
</dbReference>
<dbReference type="PANTHER" id="PTHR14136">
    <property type="entry name" value="BTB_POZ DOMAIN-CONTAINING PROTEIN KCTD9"/>
    <property type="match status" value="1"/>
</dbReference>
<dbReference type="OrthoDB" id="2512888at2"/>